<dbReference type="Pfam" id="PF00528">
    <property type="entry name" value="BPD_transp_1"/>
    <property type="match status" value="1"/>
</dbReference>
<evidence type="ECO:0000313" key="9">
    <source>
        <dbReference type="EMBL" id="RCH42299.1"/>
    </source>
</evidence>
<dbReference type="PANTHER" id="PTHR43163">
    <property type="entry name" value="DIPEPTIDE TRANSPORT SYSTEM PERMEASE PROTEIN DPPB-RELATED"/>
    <property type="match status" value="1"/>
</dbReference>
<name>A0A367FXA6_9FIRM</name>
<evidence type="ECO:0000256" key="2">
    <source>
        <dbReference type="ARBA" id="ARBA00022448"/>
    </source>
</evidence>
<dbReference type="SUPFAM" id="SSF161098">
    <property type="entry name" value="MetI-like"/>
    <property type="match status" value="1"/>
</dbReference>
<dbReference type="AlphaFoldDB" id="A0A367FXA6"/>
<keyword evidence="4 7" id="KW-0812">Transmembrane</keyword>
<feature type="transmembrane region" description="Helical" evidence="7">
    <location>
        <begin position="275"/>
        <end position="299"/>
    </location>
</feature>
<dbReference type="GO" id="GO:0055085">
    <property type="term" value="P:transmembrane transport"/>
    <property type="evidence" value="ECO:0007669"/>
    <property type="project" value="InterPro"/>
</dbReference>
<accession>A0A367FXA6</accession>
<feature type="transmembrane region" description="Helical" evidence="7">
    <location>
        <begin position="104"/>
        <end position="125"/>
    </location>
</feature>
<comment type="similarity">
    <text evidence="7">Belongs to the binding-protein-dependent transport system permease family.</text>
</comment>
<dbReference type="RefSeq" id="WP_015526672.1">
    <property type="nucleotide sequence ID" value="NZ_PSQG01000024.1"/>
</dbReference>
<feature type="transmembrane region" description="Helical" evidence="7">
    <location>
        <begin position="234"/>
        <end position="255"/>
    </location>
</feature>
<evidence type="ECO:0000256" key="7">
    <source>
        <dbReference type="RuleBase" id="RU363032"/>
    </source>
</evidence>
<dbReference type="PROSITE" id="PS50928">
    <property type="entry name" value="ABC_TM1"/>
    <property type="match status" value="1"/>
</dbReference>
<evidence type="ECO:0000256" key="6">
    <source>
        <dbReference type="ARBA" id="ARBA00023136"/>
    </source>
</evidence>
<keyword evidence="3" id="KW-1003">Cell membrane</keyword>
<evidence type="ECO:0000256" key="4">
    <source>
        <dbReference type="ARBA" id="ARBA00022692"/>
    </source>
</evidence>
<keyword evidence="5 7" id="KW-1133">Transmembrane helix</keyword>
<comment type="subcellular location">
    <subcellularLocation>
        <location evidence="1 7">Cell membrane</location>
        <topology evidence="1 7">Multi-pass membrane protein</topology>
    </subcellularLocation>
</comment>
<dbReference type="InterPro" id="IPR045621">
    <property type="entry name" value="BPD_transp_1_N"/>
</dbReference>
<dbReference type="Pfam" id="PF19300">
    <property type="entry name" value="BPD_transp_1_N"/>
    <property type="match status" value="1"/>
</dbReference>
<evidence type="ECO:0000256" key="5">
    <source>
        <dbReference type="ARBA" id="ARBA00022989"/>
    </source>
</evidence>
<evidence type="ECO:0000313" key="10">
    <source>
        <dbReference type="Proteomes" id="UP000253208"/>
    </source>
</evidence>
<feature type="transmembrane region" description="Helical" evidence="7">
    <location>
        <begin position="9"/>
        <end position="29"/>
    </location>
</feature>
<dbReference type="PANTHER" id="PTHR43163:SF6">
    <property type="entry name" value="DIPEPTIDE TRANSPORT SYSTEM PERMEASE PROTEIN DPPB-RELATED"/>
    <property type="match status" value="1"/>
</dbReference>
<dbReference type="Proteomes" id="UP000253208">
    <property type="component" value="Unassembled WGS sequence"/>
</dbReference>
<dbReference type="GO" id="GO:0005886">
    <property type="term" value="C:plasma membrane"/>
    <property type="evidence" value="ECO:0007669"/>
    <property type="project" value="UniProtKB-SubCell"/>
</dbReference>
<feature type="transmembrane region" description="Helical" evidence="7">
    <location>
        <begin position="164"/>
        <end position="190"/>
    </location>
</feature>
<feature type="transmembrane region" description="Helical" evidence="7">
    <location>
        <begin position="137"/>
        <end position="158"/>
    </location>
</feature>
<evidence type="ECO:0000256" key="3">
    <source>
        <dbReference type="ARBA" id="ARBA00022475"/>
    </source>
</evidence>
<organism evidence="9 10">
    <name type="scientific">Blautia obeum</name>
    <dbReference type="NCBI Taxonomy" id="40520"/>
    <lineage>
        <taxon>Bacteria</taxon>
        <taxon>Bacillati</taxon>
        <taxon>Bacillota</taxon>
        <taxon>Clostridia</taxon>
        <taxon>Lachnospirales</taxon>
        <taxon>Lachnospiraceae</taxon>
        <taxon>Blautia</taxon>
    </lineage>
</organism>
<proteinExistence type="inferred from homology"/>
<reference evidence="9 10" key="1">
    <citation type="submission" date="2018-02" db="EMBL/GenBank/DDBJ databases">
        <title>Complete genome sequencing of Faecalibacterium prausnitzii strains isolated from the human gut.</title>
        <authorList>
            <person name="Fitzgerald B.C."/>
            <person name="Shkoporov A.N."/>
            <person name="Ross P.R."/>
            <person name="Hill C."/>
        </authorList>
    </citation>
    <scope>NUCLEOTIDE SEQUENCE [LARGE SCALE GENOMIC DNA]</scope>
    <source>
        <strain evidence="9 10">APC942/31-1</strain>
    </source>
</reference>
<evidence type="ECO:0000259" key="8">
    <source>
        <dbReference type="PROSITE" id="PS50928"/>
    </source>
</evidence>
<dbReference type="Gene3D" id="1.10.3720.10">
    <property type="entry name" value="MetI-like"/>
    <property type="match status" value="1"/>
</dbReference>
<dbReference type="EMBL" id="PSQG01000024">
    <property type="protein sequence ID" value="RCH42299.1"/>
    <property type="molecule type" value="Genomic_DNA"/>
</dbReference>
<gene>
    <name evidence="9" type="ORF">C4886_14730</name>
</gene>
<keyword evidence="6 7" id="KW-0472">Membrane</keyword>
<dbReference type="InterPro" id="IPR000515">
    <property type="entry name" value="MetI-like"/>
</dbReference>
<dbReference type="InterPro" id="IPR035906">
    <property type="entry name" value="MetI-like_sf"/>
</dbReference>
<protein>
    <submittedName>
        <fullName evidence="9">ABC transporter permease</fullName>
    </submittedName>
</protein>
<comment type="caution">
    <text evidence="9">The sequence shown here is derived from an EMBL/GenBank/DDBJ whole genome shotgun (WGS) entry which is preliminary data.</text>
</comment>
<feature type="domain" description="ABC transmembrane type-1" evidence="8">
    <location>
        <begin position="98"/>
        <end position="295"/>
    </location>
</feature>
<evidence type="ECO:0000256" key="1">
    <source>
        <dbReference type="ARBA" id="ARBA00004651"/>
    </source>
</evidence>
<dbReference type="CDD" id="cd06261">
    <property type="entry name" value="TM_PBP2"/>
    <property type="match status" value="1"/>
</dbReference>
<sequence length="309" mass="34329">MGKVIAKRFIFMIPVVLAVTFIIFMLSFISAGDAARVLAEKKYEHPSPEQVEEVRHEEGLDQPVLVQYGKWLDQALHGDFGKSYSTRKPAFEELKRYFPQTFKLAVTSFLLLMIVSVPLGILSAIYENRVLDKVIRILSSLSVSMPSFWIGLMLLYIFGVKLKVISVIGGDAGGIPILAAFAMDISFFGIMTRLIRTNMIQVLKQDYIRASRAKGLSSVNVILRHGLKNILIPVLTRLVSIVIGFFCGSAVIESIFSIQGIGNLALKSVISKDTPVLQCFIFILAVGIVVLNFLVDIAYSAIDRRIQLK</sequence>
<keyword evidence="2 7" id="KW-0813">Transport</keyword>